<protein>
    <submittedName>
        <fullName evidence="3">Sugar phosphate isomerase/epimerase</fullName>
    </submittedName>
</protein>
<organism evidence="3 4">
    <name type="scientific">Saccharomonospora xinjiangensis XJ-54</name>
    <dbReference type="NCBI Taxonomy" id="882086"/>
    <lineage>
        <taxon>Bacteria</taxon>
        <taxon>Bacillati</taxon>
        <taxon>Actinomycetota</taxon>
        <taxon>Actinomycetes</taxon>
        <taxon>Pseudonocardiales</taxon>
        <taxon>Pseudonocardiaceae</taxon>
        <taxon>Saccharomonospora</taxon>
    </lineage>
</organism>
<dbReference type="AlphaFoldDB" id="I0UZ05"/>
<dbReference type="Pfam" id="PF01261">
    <property type="entry name" value="AP_endonuc_2"/>
    <property type="match status" value="1"/>
</dbReference>
<evidence type="ECO:0000259" key="2">
    <source>
        <dbReference type="Pfam" id="PF01261"/>
    </source>
</evidence>
<dbReference type="eggNOG" id="COG1082">
    <property type="taxonomic scope" value="Bacteria"/>
</dbReference>
<dbReference type="EMBL" id="JH636049">
    <property type="protein sequence ID" value="EID53108.1"/>
    <property type="molecule type" value="Genomic_DNA"/>
</dbReference>
<dbReference type="PANTHER" id="PTHR12110:SF41">
    <property type="entry name" value="INOSOSE DEHYDRATASE"/>
    <property type="match status" value="1"/>
</dbReference>
<dbReference type="SUPFAM" id="SSF51658">
    <property type="entry name" value="Xylose isomerase-like"/>
    <property type="match status" value="1"/>
</dbReference>
<evidence type="ECO:0000313" key="3">
    <source>
        <dbReference type="EMBL" id="EID53108.1"/>
    </source>
</evidence>
<dbReference type="PROSITE" id="PS51318">
    <property type="entry name" value="TAT"/>
    <property type="match status" value="1"/>
</dbReference>
<evidence type="ECO:0000256" key="1">
    <source>
        <dbReference type="SAM" id="SignalP"/>
    </source>
</evidence>
<dbReference type="Proteomes" id="UP000004691">
    <property type="component" value="Unassembled WGS sequence"/>
</dbReference>
<keyword evidence="3" id="KW-0413">Isomerase</keyword>
<gene>
    <name evidence="3" type="ORF">SacxiDRAFT_0843</name>
</gene>
<dbReference type="PANTHER" id="PTHR12110">
    <property type="entry name" value="HYDROXYPYRUVATE ISOMERASE"/>
    <property type="match status" value="1"/>
</dbReference>
<keyword evidence="1" id="KW-0732">Signal</keyword>
<dbReference type="OrthoDB" id="9798407at2"/>
<dbReference type="InterPro" id="IPR013022">
    <property type="entry name" value="Xyl_isomerase-like_TIM-brl"/>
</dbReference>
<proteinExistence type="predicted"/>
<evidence type="ECO:0000313" key="4">
    <source>
        <dbReference type="Proteomes" id="UP000004691"/>
    </source>
</evidence>
<name>I0UZ05_9PSEU</name>
<keyword evidence="4" id="KW-1185">Reference proteome</keyword>
<feature type="chain" id="PRO_5003634621" evidence="1">
    <location>
        <begin position="35"/>
        <end position="287"/>
    </location>
</feature>
<dbReference type="InterPro" id="IPR050312">
    <property type="entry name" value="IolE/XylAMocC-like"/>
</dbReference>
<feature type="signal peptide" evidence="1">
    <location>
        <begin position="1"/>
        <end position="34"/>
    </location>
</feature>
<dbReference type="InterPro" id="IPR006311">
    <property type="entry name" value="TAT_signal"/>
</dbReference>
<reference evidence="3 4" key="1">
    <citation type="submission" date="2012-01" db="EMBL/GenBank/DDBJ databases">
        <title>Improved High-Quality Draft sequence of Saccharomonospora xinjiangensis XJ-54.</title>
        <authorList>
            <consortium name="US DOE Joint Genome Institute"/>
            <person name="Lucas S."/>
            <person name="Han J."/>
            <person name="Lapidus A."/>
            <person name="Cheng J.-F."/>
            <person name="Goodwin L."/>
            <person name="Pitluck S."/>
            <person name="Peters L."/>
            <person name="Mikhailova N."/>
            <person name="Teshima H."/>
            <person name="Detter J.C."/>
            <person name="Han C."/>
            <person name="Tapia R."/>
            <person name="Land M."/>
            <person name="Hauser L."/>
            <person name="Kyrpides N."/>
            <person name="Ivanova N."/>
            <person name="Pagani I."/>
            <person name="Brambilla E.-M."/>
            <person name="Klenk H.-P."/>
            <person name="Woyke T."/>
        </authorList>
    </citation>
    <scope>NUCLEOTIDE SEQUENCE [LARGE SCALE GENOMIC DNA]</scope>
    <source>
        <strain evidence="3 4">XJ-54</strain>
    </source>
</reference>
<accession>I0UZ05</accession>
<dbReference type="RefSeq" id="WP_006237221.1">
    <property type="nucleotide sequence ID" value="NZ_JH636049.1"/>
</dbReference>
<feature type="domain" description="Xylose isomerase-like TIM barrel" evidence="2">
    <location>
        <begin position="69"/>
        <end position="251"/>
    </location>
</feature>
<dbReference type="Gene3D" id="3.20.20.150">
    <property type="entry name" value="Divalent-metal-dependent TIM barrel enzymes"/>
    <property type="match status" value="1"/>
</dbReference>
<dbReference type="InterPro" id="IPR036237">
    <property type="entry name" value="Xyl_isomerase-like_sf"/>
</dbReference>
<dbReference type="STRING" id="882086.SacxiDRAFT_0843"/>
<dbReference type="HOGENOM" id="CLU_059523_1_0_11"/>
<dbReference type="GO" id="GO:0016853">
    <property type="term" value="F:isomerase activity"/>
    <property type="evidence" value="ECO:0007669"/>
    <property type="project" value="UniProtKB-KW"/>
</dbReference>
<sequence length="287" mass="31720">MSDERLSRRAMFRTAAGAAAAVGLAGALGGTAHATATWGPPTRRVPRQMISIQLYTLRNLLQADLEGTLEALADIGYRTVELAGTYGRSATEFRAILDRYHLSATSAHVSFDGADVNRLIEDARILGYRKAACAWANFPTADDWRAFAGRLDEAAAAFHKAGIAYGYHNHAHEYALVDGVRPIDVIAEHTDPRTVHFEYDLYWVVAGGADPVEEYHRRFGRVLQFHVKDRASDGSFADLGTGTIDFPDLFRRTWAGPMKQYIVEHDAPTDALNTAKVGYEYLANLRF</sequence>